<protein>
    <recommendedName>
        <fullName evidence="3">Aminopeptidase N</fullName>
    </recommendedName>
</protein>
<feature type="non-terminal residue" evidence="1">
    <location>
        <position position="1"/>
    </location>
</feature>
<name>A0ABV9Y8Z6_9PSEU</name>
<sequence length="330" mass="36500">RTAAHHPQHALLCGQRSPFFLQVREAHLDELVRVPLLATIAAIVFRQQGDRPLPDNQYELYEAYLAYLKSARTSTSPFEQHGDALLEHLGRTRLETDDSLAGAAHDWVRAHLGVGARRDDPVAFLASVGPLVRHDDELRFLHHSFAEHLAATARARLLPERFSADHDEFAHLLHAARPEERGEHARTVLLHYTRLRPDQADALLGSLHAGDAEQHLLAARLLARRAPASRRFLDGFLATARDWAVTTRSPALAIVAQASRATHHPGLVDWLTGLVRAGQAPWTSRVEAATALATRLRGPHSVAAVAFLRDLVDDPDAAVDQRLGRVLKAR</sequence>
<dbReference type="Proteomes" id="UP001595833">
    <property type="component" value="Unassembled WGS sequence"/>
</dbReference>
<evidence type="ECO:0008006" key="3">
    <source>
        <dbReference type="Google" id="ProtNLM"/>
    </source>
</evidence>
<dbReference type="RefSeq" id="WP_380647945.1">
    <property type="nucleotide sequence ID" value="NZ_JBHSJB010000029.1"/>
</dbReference>
<keyword evidence="2" id="KW-1185">Reference proteome</keyword>
<comment type="caution">
    <text evidence="1">The sequence shown here is derived from an EMBL/GenBank/DDBJ whole genome shotgun (WGS) entry which is preliminary data.</text>
</comment>
<evidence type="ECO:0000313" key="2">
    <source>
        <dbReference type="Proteomes" id="UP001595833"/>
    </source>
</evidence>
<evidence type="ECO:0000313" key="1">
    <source>
        <dbReference type="EMBL" id="MFC5058090.1"/>
    </source>
</evidence>
<proteinExistence type="predicted"/>
<gene>
    <name evidence="1" type="ORF">ACFPFM_30640</name>
</gene>
<organism evidence="1 2">
    <name type="scientific">Saccharothrix xinjiangensis</name>
    <dbReference type="NCBI Taxonomy" id="204798"/>
    <lineage>
        <taxon>Bacteria</taxon>
        <taxon>Bacillati</taxon>
        <taxon>Actinomycetota</taxon>
        <taxon>Actinomycetes</taxon>
        <taxon>Pseudonocardiales</taxon>
        <taxon>Pseudonocardiaceae</taxon>
        <taxon>Saccharothrix</taxon>
    </lineage>
</organism>
<accession>A0ABV9Y8Z6</accession>
<dbReference type="EMBL" id="JBHSJB010000029">
    <property type="protein sequence ID" value="MFC5058090.1"/>
    <property type="molecule type" value="Genomic_DNA"/>
</dbReference>
<reference evidence="2" key="1">
    <citation type="journal article" date="2019" name="Int. J. Syst. Evol. Microbiol.">
        <title>The Global Catalogue of Microorganisms (GCM) 10K type strain sequencing project: providing services to taxonomists for standard genome sequencing and annotation.</title>
        <authorList>
            <consortium name="The Broad Institute Genomics Platform"/>
            <consortium name="The Broad Institute Genome Sequencing Center for Infectious Disease"/>
            <person name="Wu L."/>
            <person name="Ma J."/>
        </authorList>
    </citation>
    <scope>NUCLEOTIDE SEQUENCE [LARGE SCALE GENOMIC DNA]</scope>
    <source>
        <strain evidence="2">KCTC 12848</strain>
    </source>
</reference>